<reference evidence="9 10" key="1">
    <citation type="submission" date="2020-07" db="EMBL/GenBank/DDBJ databases">
        <title>Sequencing the genomes of 1000 actinobacteria strains.</title>
        <authorList>
            <person name="Klenk H.-P."/>
        </authorList>
    </citation>
    <scope>NUCLEOTIDE SEQUENCE [LARGE SCALE GENOMIC DNA]</scope>
    <source>
        <strain evidence="9 10">DSM 26474</strain>
    </source>
</reference>
<dbReference type="Pfam" id="PF07690">
    <property type="entry name" value="MFS_1"/>
    <property type="match status" value="1"/>
</dbReference>
<feature type="domain" description="Major facilitator superfamily (MFS) profile" evidence="8">
    <location>
        <begin position="21"/>
        <end position="427"/>
    </location>
</feature>
<dbReference type="PROSITE" id="PS00217">
    <property type="entry name" value="SUGAR_TRANSPORT_2"/>
    <property type="match status" value="1"/>
</dbReference>
<dbReference type="PANTHER" id="PTHR43045">
    <property type="entry name" value="SHIKIMATE TRANSPORTER"/>
    <property type="match status" value="1"/>
</dbReference>
<evidence type="ECO:0000256" key="1">
    <source>
        <dbReference type="ARBA" id="ARBA00004651"/>
    </source>
</evidence>
<sequence length="440" mass="46618">MTTTIDASATAAASRQKVRRAAISGFFGSALEYYDFLIYGSASALIFGRLFFSDSGATATLLSIATFGVAYVVRPFGAVLWGHIGDRFGRRLALVLTIALMGVATFAIGLLPTFETIGWAAPTLLVLLRLLQGLSAGGESPGSTSLTVEHAPDAHRAWYTSFTMSGMQFGIALGSLVFIPIALLPEEALYSWGWRLPFLASGVLTIIAYLLRRKLDEPETFTAMREEGTRAKLPIAVLLKDHWRTTVRVLFLSTINIVGTIFNVFALAYGAQNGVPSAVMLAVVSLGNLVAMVMSPVAGRLSDRFGRRPLFIIGSLGASVFIALLFVAIDAGDIPLVYLYGILGIGVFYCIPITVGATWYPEQFPAACRYTGMAVGLMLGILLAGFAPAVAQGMGAGGTNWLPAIVLCGGASLVSSAVALFAPETFRVPKPLLGLRTAGR</sequence>
<feature type="transmembrane region" description="Helical" evidence="7">
    <location>
        <begin position="401"/>
        <end position="422"/>
    </location>
</feature>
<dbReference type="AlphaFoldDB" id="A0A852SIP5"/>
<dbReference type="InterPro" id="IPR036259">
    <property type="entry name" value="MFS_trans_sf"/>
</dbReference>
<dbReference type="PROSITE" id="PS50850">
    <property type="entry name" value="MFS"/>
    <property type="match status" value="1"/>
</dbReference>
<feature type="transmembrane region" description="Helical" evidence="7">
    <location>
        <begin position="372"/>
        <end position="395"/>
    </location>
</feature>
<organism evidence="9 10">
    <name type="scientific">Herbiconiux flava</name>
    <dbReference type="NCBI Taxonomy" id="881268"/>
    <lineage>
        <taxon>Bacteria</taxon>
        <taxon>Bacillati</taxon>
        <taxon>Actinomycetota</taxon>
        <taxon>Actinomycetes</taxon>
        <taxon>Micrococcales</taxon>
        <taxon>Microbacteriaceae</taxon>
        <taxon>Herbiconiux</taxon>
    </lineage>
</organism>
<keyword evidence="4 7" id="KW-0812">Transmembrane</keyword>
<keyword evidence="3" id="KW-1003">Cell membrane</keyword>
<evidence type="ECO:0000256" key="3">
    <source>
        <dbReference type="ARBA" id="ARBA00022475"/>
    </source>
</evidence>
<keyword evidence="6 7" id="KW-0472">Membrane</keyword>
<evidence type="ECO:0000259" key="8">
    <source>
        <dbReference type="PROSITE" id="PS50850"/>
    </source>
</evidence>
<evidence type="ECO:0000256" key="5">
    <source>
        <dbReference type="ARBA" id="ARBA00022989"/>
    </source>
</evidence>
<comment type="caution">
    <text evidence="9">The sequence shown here is derived from an EMBL/GenBank/DDBJ whole genome shotgun (WGS) entry which is preliminary data.</text>
</comment>
<evidence type="ECO:0000256" key="2">
    <source>
        <dbReference type="ARBA" id="ARBA00022448"/>
    </source>
</evidence>
<protein>
    <submittedName>
        <fullName evidence="9">MFS family permease</fullName>
    </submittedName>
</protein>
<evidence type="ECO:0000313" key="9">
    <source>
        <dbReference type="EMBL" id="NYD69684.1"/>
    </source>
</evidence>
<proteinExistence type="predicted"/>
<dbReference type="SUPFAM" id="SSF103473">
    <property type="entry name" value="MFS general substrate transporter"/>
    <property type="match status" value="1"/>
</dbReference>
<dbReference type="PANTHER" id="PTHR43045:SF1">
    <property type="entry name" value="SHIKIMATE TRANSPORTER"/>
    <property type="match status" value="1"/>
</dbReference>
<dbReference type="PROSITE" id="PS00216">
    <property type="entry name" value="SUGAR_TRANSPORT_1"/>
    <property type="match status" value="1"/>
</dbReference>
<keyword evidence="2" id="KW-0813">Transport</keyword>
<feature type="transmembrane region" description="Helical" evidence="7">
    <location>
        <begin position="92"/>
        <end position="111"/>
    </location>
</feature>
<dbReference type="InterPro" id="IPR020846">
    <property type="entry name" value="MFS_dom"/>
</dbReference>
<gene>
    <name evidence="9" type="ORF">BJ984_000842</name>
</gene>
<feature type="transmembrane region" description="Helical" evidence="7">
    <location>
        <begin position="337"/>
        <end position="360"/>
    </location>
</feature>
<feature type="transmembrane region" description="Helical" evidence="7">
    <location>
        <begin position="249"/>
        <end position="271"/>
    </location>
</feature>
<evidence type="ECO:0000256" key="7">
    <source>
        <dbReference type="SAM" id="Phobius"/>
    </source>
</evidence>
<dbReference type="Gene3D" id="1.20.1250.20">
    <property type="entry name" value="MFS general substrate transporter like domains"/>
    <property type="match status" value="2"/>
</dbReference>
<dbReference type="GO" id="GO:0022857">
    <property type="term" value="F:transmembrane transporter activity"/>
    <property type="evidence" value="ECO:0007669"/>
    <property type="project" value="InterPro"/>
</dbReference>
<evidence type="ECO:0000313" key="10">
    <source>
        <dbReference type="Proteomes" id="UP000549913"/>
    </source>
</evidence>
<dbReference type="RefSeq" id="WP_179546966.1">
    <property type="nucleotide sequence ID" value="NZ_BSEW01000001.1"/>
</dbReference>
<keyword evidence="10" id="KW-1185">Reference proteome</keyword>
<dbReference type="Proteomes" id="UP000549913">
    <property type="component" value="Unassembled WGS sequence"/>
</dbReference>
<feature type="transmembrane region" description="Helical" evidence="7">
    <location>
        <begin position="277"/>
        <end position="298"/>
    </location>
</feature>
<feature type="transmembrane region" description="Helical" evidence="7">
    <location>
        <begin position="310"/>
        <end position="331"/>
    </location>
</feature>
<dbReference type="EMBL" id="JACCBM010000001">
    <property type="protein sequence ID" value="NYD69684.1"/>
    <property type="molecule type" value="Genomic_DNA"/>
</dbReference>
<dbReference type="InterPro" id="IPR005829">
    <property type="entry name" value="Sugar_transporter_CS"/>
</dbReference>
<feature type="transmembrane region" description="Helical" evidence="7">
    <location>
        <begin position="189"/>
        <end position="211"/>
    </location>
</feature>
<accession>A0A852SIP5</accession>
<evidence type="ECO:0000256" key="6">
    <source>
        <dbReference type="ARBA" id="ARBA00023136"/>
    </source>
</evidence>
<evidence type="ECO:0000256" key="4">
    <source>
        <dbReference type="ARBA" id="ARBA00022692"/>
    </source>
</evidence>
<feature type="transmembrane region" description="Helical" evidence="7">
    <location>
        <begin position="58"/>
        <end position="80"/>
    </location>
</feature>
<dbReference type="InterPro" id="IPR011701">
    <property type="entry name" value="MFS"/>
</dbReference>
<dbReference type="GO" id="GO:0005886">
    <property type="term" value="C:plasma membrane"/>
    <property type="evidence" value="ECO:0007669"/>
    <property type="project" value="UniProtKB-SubCell"/>
</dbReference>
<name>A0A852SIP5_9MICO</name>
<keyword evidence="5 7" id="KW-1133">Transmembrane helix</keyword>
<comment type="subcellular location">
    <subcellularLocation>
        <location evidence="1">Cell membrane</location>
        <topology evidence="1">Multi-pass membrane protein</topology>
    </subcellularLocation>
</comment>